<sequence length="78" mass="9393">MELWVELKRMYEPDPEDQLWTLTQNYTHAPVEWKLYDLSRVHHKNGDTTARSLHCYDEETASQRELAVSLRRWVMSCP</sequence>
<gene>
    <name evidence="1" type="ORF">Tci_896184</name>
</gene>
<protein>
    <submittedName>
        <fullName evidence="1">Uncharacterized protein</fullName>
    </submittedName>
</protein>
<evidence type="ECO:0000313" key="1">
    <source>
        <dbReference type="EMBL" id="GFD24215.1"/>
    </source>
</evidence>
<comment type="caution">
    <text evidence="1">The sequence shown here is derived from an EMBL/GenBank/DDBJ whole genome shotgun (WGS) entry which is preliminary data.</text>
</comment>
<accession>A0A699UMT4</accession>
<dbReference type="EMBL" id="BKCJ011350720">
    <property type="protein sequence ID" value="GFD24215.1"/>
    <property type="molecule type" value="Genomic_DNA"/>
</dbReference>
<name>A0A699UMT4_TANCI</name>
<reference evidence="1" key="1">
    <citation type="journal article" date="2019" name="Sci. Rep.">
        <title>Draft genome of Tanacetum cinerariifolium, the natural source of mosquito coil.</title>
        <authorList>
            <person name="Yamashiro T."/>
            <person name="Shiraishi A."/>
            <person name="Satake H."/>
            <person name="Nakayama K."/>
        </authorList>
    </citation>
    <scope>NUCLEOTIDE SEQUENCE</scope>
</reference>
<dbReference type="AlphaFoldDB" id="A0A699UMT4"/>
<proteinExistence type="predicted"/>
<organism evidence="1">
    <name type="scientific">Tanacetum cinerariifolium</name>
    <name type="common">Dalmatian daisy</name>
    <name type="synonym">Chrysanthemum cinerariifolium</name>
    <dbReference type="NCBI Taxonomy" id="118510"/>
    <lineage>
        <taxon>Eukaryota</taxon>
        <taxon>Viridiplantae</taxon>
        <taxon>Streptophyta</taxon>
        <taxon>Embryophyta</taxon>
        <taxon>Tracheophyta</taxon>
        <taxon>Spermatophyta</taxon>
        <taxon>Magnoliopsida</taxon>
        <taxon>eudicotyledons</taxon>
        <taxon>Gunneridae</taxon>
        <taxon>Pentapetalae</taxon>
        <taxon>asterids</taxon>
        <taxon>campanulids</taxon>
        <taxon>Asterales</taxon>
        <taxon>Asteraceae</taxon>
        <taxon>Asteroideae</taxon>
        <taxon>Anthemideae</taxon>
        <taxon>Anthemidinae</taxon>
        <taxon>Tanacetum</taxon>
    </lineage>
</organism>